<name>A0A0E9XPR7_ANGAN</name>
<reference evidence="1" key="2">
    <citation type="journal article" date="2015" name="Fish Shellfish Immunol.">
        <title>Early steps in the European eel (Anguilla anguilla)-Vibrio vulnificus interaction in the gills: Role of the RtxA13 toxin.</title>
        <authorList>
            <person name="Callol A."/>
            <person name="Pajuelo D."/>
            <person name="Ebbesson L."/>
            <person name="Teles M."/>
            <person name="MacKenzie S."/>
            <person name="Amaro C."/>
        </authorList>
    </citation>
    <scope>NUCLEOTIDE SEQUENCE</scope>
</reference>
<dbReference type="EMBL" id="GBXM01004869">
    <property type="protein sequence ID" value="JAI03709.1"/>
    <property type="molecule type" value="Transcribed_RNA"/>
</dbReference>
<accession>A0A0E9XPR7</accession>
<organism evidence="1">
    <name type="scientific">Anguilla anguilla</name>
    <name type="common">European freshwater eel</name>
    <name type="synonym">Muraena anguilla</name>
    <dbReference type="NCBI Taxonomy" id="7936"/>
    <lineage>
        <taxon>Eukaryota</taxon>
        <taxon>Metazoa</taxon>
        <taxon>Chordata</taxon>
        <taxon>Craniata</taxon>
        <taxon>Vertebrata</taxon>
        <taxon>Euteleostomi</taxon>
        <taxon>Actinopterygii</taxon>
        <taxon>Neopterygii</taxon>
        <taxon>Teleostei</taxon>
        <taxon>Anguilliformes</taxon>
        <taxon>Anguillidae</taxon>
        <taxon>Anguilla</taxon>
    </lineage>
</organism>
<protein>
    <submittedName>
        <fullName evidence="1">Uncharacterized protein</fullName>
    </submittedName>
</protein>
<dbReference type="AlphaFoldDB" id="A0A0E9XPR7"/>
<proteinExistence type="predicted"/>
<sequence length="35" mass="3968">MLADGSIILVMVFDVSVWYDRQVAMVSRAPWQPVS</sequence>
<reference evidence="1" key="1">
    <citation type="submission" date="2014-11" db="EMBL/GenBank/DDBJ databases">
        <authorList>
            <person name="Amaro Gonzalez C."/>
        </authorList>
    </citation>
    <scope>NUCLEOTIDE SEQUENCE</scope>
</reference>
<evidence type="ECO:0000313" key="1">
    <source>
        <dbReference type="EMBL" id="JAI03709.1"/>
    </source>
</evidence>